<evidence type="ECO:0000313" key="2">
    <source>
        <dbReference type="Proteomes" id="UP000250321"/>
    </source>
</evidence>
<proteinExistence type="predicted"/>
<dbReference type="AlphaFoldDB" id="A0A314YQA6"/>
<name>A0A314YQA6_PRUYE</name>
<reference evidence="1 2" key="1">
    <citation type="submission" date="2018-02" db="EMBL/GenBank/DDBJ databases">
        <title>Draft genome of wild Prunus yedoensis var. nudiflora.</title>
        <authorList>
            <person name="Baek S."/>
            <person name="Kim J.-H."/>
            <person name="Choi K."/>
            <person name="Kim G.-B."/>
            <person name="Cho A."/>
            <person name="Jang H."/>
            <person name="Shin C.-H."/>
            <person name="Yu H.-J."/>
            <person name="Mun J.-H."/>
        </authorList>
    </citation>
    <scope>NUCLEOTIDE SEQUENCE [LARGE SCALE GENOMIC DNA]</scope>
    <source>
        <strain evidence="2">cv. Jeju island</strain>
        <tissue evidence="1">Leaf</tissue>
    </source>
</reference>
<dbReference type="EMBL" id="PJQY01000922">
    <property type="protein sequence ID" value="PQQ06908.1"/>
    <property type="molecule type" value="Genomic_DNA"/>
</dbReference>
<evidence type="ECO:0000313" key="1">
    <source>
        <dbReference type="EMBL" id="PQQ06908.1"/>
    </source>
</evidence>
<dbReference type="Proteomes" id="UP000250321">
    <property type="component" value="Unassembled WGS sequence"/>
</dbReference>
<accession>A0A314YQA6</accession>
<protein>
    <submittedName>
        <fullName evidence="1">Uncharacterized protein</fullName>
    </submittedName>
</protein>
<organism evidence="1 2">
    <name type="scientific">Prunus yedoensis var. nudiflora</name>
    <dbReference type="NCBI Taxonomy" id="2094558"/>
    <lineage>
        <taxon>Eukaryota</taxon>
        <taxon>Viridiplantae</taxon>
        <taxon>Streptophyta</taxon>
        <taxon>Embryophyta</taxon>
        <taxon>Tracheophyta</taxon>
        <taxon>Spermatophyta</taxon>
        <taxon>Magnoliopsida</taxon>
        <taxon>eudicotyledons</taxon>
        <taxon>Gunneridae</taxon>
        <taxon>Pentapetalae</taxon>
        <taxon>rosids</taxon>
        <taxon>fabids</taxon>
        <taxon>Rosales</taxon>
        <taxon>Rosaceae</taxon>
        <taxon>Amygdaloideae</taxon>
        <taxon>Amygdaleae</taxon>
        <taxon>Prunus</taxon>
    </lineage>
</organism>
<keyword evidence="2" id="KW-1185">Reference proteome</keyword>
<gene>
    <name evidence="1" type="ORF">Pyn_20164</name>
</gene>
<sequence length="101" mass="11471">MGHASFIAFDLPLPTVLDFAYISDDFQGGLKGNEVELDLVQWKFQTLGSTRYNFYFATKIPGVFELLLQIELSGSEIQTAAFRILKFIKQKIRDHPTSVLN</sequence>
<comment type="caution">
    <text evidence="1">The sequence shown here is derived from an EMBL/GenBank/DDBJ whole genome shotgun (WGS) entry which is preliminary data.</text>
</comment>